<protein>
    <submittedName>
        <fullName evidence="2">Uncharacterized protein</fullName>
    </submittedName>
</protein>
<evidence type="ECO:0000313" key="3">
    <source>
        <dbReference type="Proteomes" id="UP000735302"/>
    </source>
</evidence>
<proteinExistence type="predicted"/>
<name>A0AAV4DGJ3_9GAST</name>
<evidence type="ECO:0000256" key="1">
    <source>
        <dbReference type="SAM" id="MobiDB-lite"/>
    </source>
</evidence>
<dbReference type="EMBL" id="BLXT01007857">
    <property type="protein sequence ID" value="GFO43155.1"/>
    <property type="molecule type" value="Genomic_DNA"/>
</dbReference>
<sequence length="275" mass="31448">MLKALASYEHSLPLNFEPFQMSLQKHPSVLFTTVRDRVLEGDREWFEKTQTVFETNKNSVKEQARTLRRKSVQLSKLLTEEELEDFNLRKDTEKLEDHEEKLGQNLQVQQPGQQRYSTPSSGVKFSFVSSADTVARDKDVASPPPPPKPARTNTTSNRRTKLPSILSDKERDGPKTQPKTKASTRARPTEQGNPFAYMRGRHGSVSQDLSPPHSKFSQWTIKAQLTATDVAGVEWLDYNDGTYKEPSEDCSLVSDGATVIMIKKEFMLRYLRREW</sequence>
<dbReference type="Proteomes" id="UP000735302">
    <property type="component" value="Unassembled WGS sequence"/>
</dbReference>
<reference evidence="2 3" key="1">
    <citation type="journal article" date="2021" name="Elife">
        <title>Chloroplast acquisition without the gene transfer in kleptoplastic sea slugs, Plakobranchus ocellatus.</title>
        <authorList>
            <person name="Maeda T."/>
            <person name="Takahashi S."/>
            <person name="Yoshida T."/>
            <person name="Shimamura S."/>
            <person name="Takaki Y."/>
            <person name="Nagai Y."/>
            <person name="Toyoda A."/>
            <person name="Suzuki Y."/>
            <person name="Arimoto A."/>
            <person name="Ishii H."/>
            <person name="Satoh N."/>
            <person name="Nishiyama T."/>
            <person name="Hasebe M."/>
            <person name="Maruyama T."/>
            <person name="Minagawa J."/>
            <person name="Obokata J."/>
            <person name="Shigenobu S."/>
        </authorList>
    </citation>
    <scope>NUCLEOTIDE SEQUENCE [LARGE SCALE GENOMIC DNA]</scope>
</reference>
<gene>
    <name evidence="2" type="ORF">PoB_006966000</name>
</gene>
<organism evidence="2 3">
    <name type="scientific">Plakobranchus ocellatus</name>
    <dbReference type="NCBI Taxonomy" id="259542"/>
    <lineage>
        <taxon>Eukaryota</taxon>
        <taxon>Metazoa</taxon>
        <taxon>Spiralia</taxon>
        <taxon>Lophotrochozoa</taxon>
        <taxon>Mollusca</taxon>
        <taxon>Gastropoda</taxon>
        <taxon>Heterobranchia</taxon>
        <taxon>Euthyneura</taxon>
        <taxon>Panpulmonata</taxon>
        <taxon>Sacoglossa</taxon>
        <taxon>Placobranchoidea</taxon>
        <taxon>Plakobranchidae</taxon>
        <taxon>Plakobranchus</taxon>
    </lineage>
</organism>
<dbReference type="AlphaFoldDB" id="A0AAV4DGJ3"/>
<feature type="compositionally biased region" description="Polar residues" evidence="1">
    <location>
        <begin position="115"/>
        <end position="132"/>
    </location>
</feature>
<feature type="region of interest" description="Disordered" evidence="1">
    <location>
        <begin position="94"/>
        <end position="211"/>
    </location>
</feature>
<accession>A0AAV4DGJ3</accession>
<comment type="caution">
    <text evidence="2">The sequence shown here is derived from an EMBL/GenBank/DDBJ whole genome shotgun (WGS) entry which is preliminary data.</text>
</comment>
<evidence type="ECO:0000313" key="2">
    <source>
        <dbReference type="EMBL" id="GFO43155.1"/>
    </source>
</evidence>
<feature type="compositionally biased region" description="Low complexity" evidence="1">
    <location>
        <begin position="103"/>
        <end position="114"/>
    </location>
</feature>
<keyword evidence="3" id="KW-1185">Reference proteome</keyword>